<dbReference type="KEGG" id="pmic:NW74_03155"/>
<organism evidence="6 7">
    <name type="scientific">Parvimonas micra</name>
    <dbReference type="NCBI Taxonomy" id="33033"/>
    <lineage>
        <taxon>Bacteria</taxon>
        <taxon>Bacillati</taxon>
        <taxon>Bacillota</taxon>
        <taxon>Tissierellia</taxon>
        <taxon>Tissierellales</taxon>
        <taxon>Peptoniphilaceae</taxon>
        <taxon>Parvimonas</taxon>
    </lineage>
</organism>
<proteinExistence type="predicted"/>
<dbReference type="GO" id="GO:0005524">
    <property type="term" value="F:ATP binding"/>
    <property type="evidence" value="ECO:0007669"/>
    <property type="project" value="UniProtKB-KW"/>
</dbReference>
<dbReference type="InterPro" id="IPR022414">
    <property type="entry name" value="ATP-guanido_PTrfase_cat"/>
</dbReference>
<sequence length="325" mass="38726">MSSFLGKISEKYVSLSSQVDVYRNIKGFKFNCMLTFEDEINLYNKICSQFYKLYYSDRFTFEKVNTKKQILKYYNKGIFLYSNDIFRENSYIASRDDEFVFMNINIGEHLRLTGKLPGVNFFRCGHFAYGLESDLDEKLKFSFNTNFGYVFKDVNLVGNGLKMIGVLHIPSLKYYKTTEFLENKMKKLGINFYSLSKIGLCEDFYIAEFCNHNAEEFSAIRKMDKYITEIVNLEIDNRRKLLGIKTDYYREKFERYRKILKNRESINTYMVSKFISLCILLQSLELIVDYDIKELYEYLMTVRSSTFLNEKERDKELLNVVFKLI</sequence>
<dbReference type="SUPFAM" id="SSF55931">
    <property type="entry name" value="Glutamine synthetase/guanido kinase"/>
    <property type="match status" value="1"/>
</dbReference>
<keyword evidence="3" id="KW-0418">Kinase</keyword>
<reference evidence="6 7" key="1">
    <citation type="submission" date="2014-10" db="EMBL/GenBank/DDBJ databases">
        <title>Complete genome sequence of Parvimonas micra KCOM 1535 (= ChDC B708).</title>
        <authorList>
            <person name="Kook J.-K."/>
            <person name="Park S.-N."/>
            <person name="Lim Y.K."/>
            <person name="Roh H."/>
        </authorList>
    </citation>
    <scope>NUCLEOTIDE SEQUENCE [LARGE SCALE GENOMIC DNA]</scope>
    <source>
        <strain evidence="7">KCOM 1535 / ChDC B708</strain>
    </source>
</reference>
<evidence type="ECO:0000256" key="2">
    <source>
        <dbReference type="ARBA" id="ARBA00022741"/>
    </source>
</evidence>
<keyword evidence="4" id="KW-0067">ATP-binding</keyword>
<evidence type="ECO:0000256" key="4">
    <source>
        <dbReference type="ARBA" id="ARBA00022840"/>
    </source>
</evidence>
<gene>
    <name evidence="6" type="ORF">NW74_03155</name>
</gene>
<dbReference type="STRING" id="33033.NW74_03155"/>
<accession>A0A0B4S1J5</accession>
<dbReference type="EMBL" id="CP009761">
    <property type="protein sequence ID" value="AIZ36404.1"/>
    <property type="molecule type" value="Genomic_DNA"/>
</dbReference>
<evidence type="ECO:0000313" key="7">
    <source>
        <dbReference type="Proteomes" id="UP000031386"/>
    </source>
</evidence>
<dbReference type="OrthoDB" id="9791353at2"/>
<evidence type="ECO:0000259" key="5">
    <source>
        <dbReference type="Pfam" id="PF00217"/>
    </source>
</evidence>
<dbReference type="RefSeq" id="WP_041953775.1">
    <property type="nucleotide sequence ID" value="NZ_CAJPUJ010000014.1"/>
</dbReference>
<dbReference type="GO" id="GO:0016301">
    <property type="term" value="F:kinase activity"/>
    <property type="evidence" value="ECO:0007669"/>
    <property type="project" value="UniProtKB-KW"/>
</dbReference>
<keyword evidence="2" id="KW-0547">Nucleotide-binding</keyword>
<protein>
    <submittedName>
        <fullName evidence="6">ATP:guanido phosphotransferase</fullName>
    </submittedName>
</protein>
<dbReference type="AlphaFoldDB" id="A0A0B4S1J5"/>
<dbReference type="InterPro" id="IPR014746">
    <property type="entry name" value="Gln_synth/guanido_kin_cat_dom"/>
</dbReference>
<dbReference type="Gene3D" id="3.30.590.10">
    <property type="entry name" value="Glutamine synthetase/guanido kinase, catalytic domain"/>
    <property type="match status" value="1"/>
</dbReference>
<keyword evidence="1 6" id="KW-0808">Transferase</keyword>
<evidence type="ECO:0000313" key="6">
    <source>
        <dbReference type="EMBL" id="AIZ36404.1"/>
    </source>
</evidence>
<name>A0A0B4S1J5_9FIRM</name>
<keyword evidence="7" id="KW-1185">Reference proteome</keyword>
<dbReference type="Proteomes" id="UP000031386">
    <property type="component" value="Chromosome"/>
</dbReference>
<evidence type="ECO:0000256" key="1">
    <source>
        <dbReference type="ARBA" id="ARBA00022679"/>
    </source>
</evidence>
<feature type="domain" description="Phosphagen kinase C-terminal" evidence="5">
    <location>
        <begin position="60"/>
        <end position="234"/>
    </location>
</feature>
<dbReference type="Pfam" id="PF00217">
    <property type="entry name" value="ATP-gua_Ptrans"/>
    <property type="match status" value="1"/>
</dbReference>
<evidence type="ECO:0000256" key="3">
    <source>
        <dbReference type="ARBA" id="ARBA00022777"/>
    </source>
</evidence>